<protein>
    <submittedName>
        <fullName evidence="1">Uncharacterized protein</fullName>
    </submittedName>
</protein>
<dbReference type="AlphaFoldDB" id="A0A8T2V1I9"/>
<reference evidence="1" key="1">
    <citation type="submission" date="2021-08" db="EMBL/GenBank/DDBJ databases">
        <title>WGS assembly of Ceratopteris richardii.</title>
        <authorList>
            <person name="Marchant D.B."/>
            <person name="Chen G."/>
            <person name="Jenkins J."/>
            <person name="Shu S."/>
            <person name="Leebens-Mack J."/>
            <person name="Grimwood J."/>
            <person name="Schmutz J."/>
            <person name="Soltis P."/>
            <person name="Soltis D."/>
            <person name="Chen Z.-H."/>
        </authorList>
    </citation>
    <scope>NUCLEOTIDE SEQUENCE</scope>
    <source>
        <strain evidence="1">Whitten #5841</strain>
        <tissue evidence="1">Leaf</tissue>
    </source>
</reference>
<keyword evidence="2" id="KW-1185">Reference proteome</keyword>
<organism evidence="1 2">
    <name type="scientific">Ceratopteris richardii</name>
    <name type="common">Triangle waterfern</name>
    <dbReference type="NCBI Taxonomy" id="49495"/>
    <lineage>
        <taxon>Eukaryota</taxon>
        <taxon>Viridiplantae</taxon>
        <taxon>Streptophyta</taxon>
        <taxon>Embryophyta</taxon>
        <taxon>Tracheophyta</taxon>
        <taxon>Polypodiopsida</taxon>
        <taxon>Polypodiidae</taxon>
        <taxon>Polypodiales</taxon>
        <taxon>Pteridineae</taxon>
        <taxon>Pteridaceae</taxon>
        <taxon>Parkerioideae</taxon>
        <taxon>Ceratopteris</taxon>
    </lineage>
</organism>
<sequence length="826" mass="91419">MGRFAMVWSSRLYELYQIFPHSPTFCTMTTWDAPSCRFLPPSHHRLPLPVDAELLVAGIVHNFILGEPLIHAVIRRGSLLLIGLLGFETLNFDVLVEVEVPNIMLDTDSHFTAEGCWLVNGPVVMVQVHGKVMVVQYSASDRLQCFGTSLAVADIDGDWHALLLNFDDIKMIKGIRFLYFGELGAFQADKMLLSLQISSKAEIAPSCSFTLPGHNDGGFIEGLNFVSISTSEMSHKISKCICNSEKVKELEVLQNLLEVCNDLFPSDICLDLISCICFIPRDSDACYALNLESSYHDVVVGDWSGKITKYRMGAVTAEIDLNNASISIKFAVVAEGQGILLCTADETVGGVSALCAETLHLLKAWEAVEDVVIGDFQMVGHDQLLLLSKSLGSEGLGHYLTPEQLTDMKAQEFIPPVFSVEAKYSHKAEKIRAIADCLRSRMEAGLIQCRGIVDQIVERADLIKSSCVLLQEIANRNSLSLLPDRDDSHMFSPTRQFLDASVLRHGLCGRNLFLVVMVENIVPSDVLLKDVSLSLSMIGGPVSGSTSVIKSLCRTDGKKHLVASVSLMDLPDLSACHIVHVFVNAKVSSTNVASSSIITTTSMSKNAGEMRCLLKIWVGQIDSQDIQIASNLSSLAVPLEIREVAQKCTFDITVSSKNLYYEVPQLIQQVLRMMYRVEGEAVNGVHELVSNSALWADATVESNKVTHTVTLRAEDSKHLSTLRYSLLKSIKDKGDLQITAPFSEFLNKTMCFLRALEKEINLRRLLLEDIKEAALDYNLNESQDFKAQASALCDVQMWVDRQFCSLFAEMKLFPFSELCACFSYYE</sequence>
<proteinExistence type="predicted"/>
<evidence type="ECO:0000313" key="1">
    <source>
        <dbReference type="EMBL" id="KAH7440066.1"/>
    </source>
</evidence>
<comment type="caution">
    <text evidence="1">The sequence shown here is derived from an EMBL/GenBank/DDBJ whole genome shotgun (WGS) entry which is preliminary data.</text>
</comment>
<name>A0A8T2V1I9_CERRI</name>
<dbReference type="OMA" id="CHELVAN"/>
<dbReference type="Proteomes" id="UP000825935">
    <property type="component" value="Chromosome 4"/>
</dbReference>
<dbReference type="OrthoDB" id="10391393at2759"/>
<evidence type="ECO:0000313" key="2">
    <source>
        <dbReference type="Proteomes" id="UP000825935"/>
    </source>
</evidence>
<gene>
    <name evidence="1" type="ORF">KP509_04G089600</name>
</gene>
<dbReference type="EMBL" id="CM035409">
    <property type="protein sequence ID" value="KAH7440066.1"/>
    <property type="molecule type" value="Genomic_DNA"/>
</dbReference>
<accession>A0A8T2V1I9</accession>